<evidence type="ECO:0000256" key="4">
    <source>
        <dbReference type="ARBA" id="ARBA00022692"/>
    </source>
</evidence>
<proteinExistence type="inferred from homology"/>
<dbReference type="GO" id="GO:0017038">
    <property type="term" value="P:protein import"/>
    <property type="evidence" value="ECO:0007669"/>
    <property type="project" value="TreeGrafter"/>
</dbReference>
<feature type="region of interest" description="Disordered" evidence="9">
    <location>
        <begin position="212"/>
        <end position="271"/>
    </location>
</feature>
<evidence type="ECO:0000256" key="10">
    <source>
        <dbReference type="SAM" id="Phobius"/>
    </source>
</evidence>
<dbReference type="PANTHER" id="PTHR30625:SF15">
    <property type="entry name" value="BIOPOLYMER TRANSPORT PROTEIN EXBB"/>
    <property type="match status" value="1"/>
</dbReference>
<feature type="compositionally biased region" description="Gly residues" evidence="9">
    <location>
        <begin position="228"/>
        <end position="237"/>
    </location>
</feature>
<gene>
    <name evidence="12" type="ORF">AXG55_13840</name>
</gene>
<keyword evidence="5 8" id="KW-0653">Protein transport</keyword>
<keyword evidence="13" id="KW-1185">Reference proteome</keyword>
<feature type="transmembrane region" description="Helical" evidence="10">
    <location>
        <begin position="161"/>
        <end position="187"/>
    </location>
</feature>
<accession>A0A1L4D3X4</accession>
<feature type="compositionally biased region" description="Basic and acidic residues" evidence="9">
    <location>
        <begin position="243"/>
        <end position="255"/>
    </location>
</feature>
<comment type="similarity">
    <text evidence="8">Belongs to the exbB/tolQ family.</text>
</comment>
<protein>
    <recommendedName>
        <fullName evidence="11">MotA/TolQ/ExbB proton channel domain-containing protein</fullName>
    </recommendedName>
</protein>
<evidence type="ECO:0000256" key="8">
    <source>
        <dbReference type="RuleBase" id="RU004057"/>
    </source>
</evidence>
<dbReference type="Pfam" id="PF01618">
    <property type="entry name" value="MotA_ExbB"/>
    <property type="match status" value="1"/>
</dbReference>
<dbReference type="AlphaFoldDB" id="A0A1L4D3X4"/>
<dbReference type="RefSeq" id="WP_148698675.1">
    <property type="nucleotide sequence ID" value="NZ_CP017834.1"/>
</dbReference>
<keyword evidence="4 10" id="KW-0812">Transmembrane</keyword>
<dbReference type="Proteomes" id="UP000184731">
    <property type="component" value="Chromosome"/>
</dbReference>
<dbReference type="PANTHER" id="PTHR30625">
    <property type="entry name" value="PROTEIN TOLQ"/>
    <property type="match status" value="1"/>
</dbReference>
<organism evidence="12 13">
    <name type="scientific">Silvanigrella aquatica</name>
    <dbReference type="NCBI Taxonomy" id="1915309"/>
    <lineage>
        <taxon>Bacteria</taxon>
        <taxon>Pseudomonadati</taxon>
        <taxon>Bdellovibrionota</taxon>
        <taxon>Oligoflexia</taxon>
        <taxon>Silvanigrellales</taxon>
        <taxon>Silvanigrellaceae</taxon>
        <taxon>Silvanigrella</taxon>
    </lineage>
</organism>
<dbReference type="InterPro" id="IPR002898">
    <property type="entry name" value="MotA_ExbB_proton_chnl"/>
</dbReference>
<evidence type="ECO:0000313" key="13">
    <source>
        <dbReference type="Proteomes" id="UP000184731"/>
    </source>
</evidence>
<dbReference type="GO" id="GO:0005886">
    <property type="term" value="C:plasma membrane"/>
    <property type="evidence" value="ECO:0007669"/>
    <property type="project" value="UniProtKB-SubCell"/>
</dbReference>
<dbReference type="OrthoDB" id="5292321at2"/>
<keyword evidence="6 10" id="KW-1133">Transmembrane helix</keyword>
<reference evidence="12 13" key="1">
    <citation type="submission" date="2016-10" db="EMBL/GenBank/DDBJ databases">
        <title>Silvanigrella aquatica sp. nov., isolated from a freshwater lake located in the Black Forest, Germany, description of Silvanigrellaceae fam. nov., Silvanigrellales ord. nov., reclassification of the order Bdellovibrionales in the class Oligoflexia, reclassification of the families Bacteriovoracaceae and Halobacteriovoraceae in the new order Bacteriovoracales ord. nov., and reclassification of the family Pseudobacteriovoracaceae in the order Oligoflexiales.</title>
        <authorList>
            <person name="Hahn M.W."/>
            <person name="Schmidt J."/>
            <person name="Koll U."/>
            <person name="Rohde M."/>
            <person name="Verbag S."/>
            <person name="Pitt A."/>
            <person name="Nakai R."/>
            <person name="Naganuma T."/>
            <person name="Lang E."/>
        </authorList>
    </citation>
    <scope>NUCLEOTIDE SEQUENCE [LARGE SCALE GENOMIC DNA]</scope>
    <source>
        <strain evidence="12 13">MWH-Nonnen-W8red</strain>
    </source>
</reference>
<comment type="subcellular location">
    <subcellularLocation>
        <location evidence="1">Cell membrane</location>
        <topology evidence="1">Multi-pass membrane protein</topology>
    </subcellularLocation>
    <subcellularLocation>
        <location evidence="8">Membrane</location>
        <topology evidence="8">Multi-pass membrane protein</topology>
    </subcellularLocation>
</comment>
<dbReference type="KEGG" id="saqi:AXG55_13840"/>
<evidence type="ECO:0000256" key="2">
    <source>
        <dbReference type="ARBA" id="ARBA00022448"/>
    </source>
</evidence>
<evidence type="ECO:0000313" key="12">
    <source>
        <dbReference type="EMBL" id="APJ04916.1"/>
    </source>
</evidence>
<evidence type="ECO:0000256" key="6">
    <source>
        <dbReference type="ARBA" id="ARBA00022989"/>
    </source>
</evidence>
<keyword evidence="3" id="KW-1003">Cell membrane</keyword>
<feature type="transmembrane region" description="Helical" evidence="10">
    <location>
        <begin position="116"/>
        <end position="136"/>
    </location>
</feature>
<evidence type="ECO:0000256" key="9">
    <source>
        <dbReference type="SAM" id="MobiDB-lite"/>
    </source>
</evidence>
<evidence type="ECO:0000256" key="5">
    <source>
        <dbReference type="ARBA" id="ARBA00022927"/>
    </source>
</evidence>
<sequence>MLNDIFIMYRNGEVIPFIILAIVSVGYIIIFEKFILLQFVYRINFEKFNSTIKKMLAANDMERARNFTKATSRTSVPMLTLKAIDAYENDPMRVRSVVSEESLRFFPRVRRRINQLPNLAAACVLLGAIATVQGIWRSFRMVEGLELGIKSFAFTTGLSHALLPLAIALVAAVLLMLPFGILDAIAWRLEAEMEHSLCVILNILSPEMQPMFTGGSGGSSQSDSADGHSGGGGGGSGLDDDGMDRVESKGRRNDVSDTGGLQEVPDEEEII</sequence>
<name>A0A1L4D3X4_9BACT</name>
<feature type="transmembrane region" description="Helical" evidence="10">
    <location>
        <begin position="14"/>
        <end position="37"/>
    </location>
</feature>
<evidence type="ECO:0000256" key="1">
    <source>
        <dbReference type="ARBA" id="ARBA00004651"/>
    </source>
</evidence>
<evidence type="ECO:0000256" key="7">
    <source>
        <dbReference type="ARBA" id="ARBA00023136"/>
    </source>
</evidence>
<dbReference type="EMBL" id="CP017834">
    <property type="protein sequence ID" value="APJ04916.1"/>
    <property type="molecule type" value="Genomic_DNA"/>
</dbReference>
<dbReference type="InterPro" id="IPR050790">
    <property type="entry name" value="ExbB/TolQ_transport"/>
</dbReference>
<evidence type="ECO:0000256" key="3">
    <source>
        <dbReference type="ARBA" id="ARBA00022475"/>
    </source>
</evidence>
<dbReference type="STRING" id="1915309.AXG55_13840"/>
<keyword evidence="7 10" id="KW-0472">Membrane</keyword>
<evidence type="ECO:0000259" key="11">
    <source>
        <dbReference type="Pfam" id="PF01618"/>
    </source>
</evidence>
<keyword evidence="2 8" id="KW-0813">Transport</keyword>
<feature type="domain" description="MotA/TolQ/ExbB proton channel" evidence="11">
    <location>
        <begin position="86"/>
        <end position="194"/>
    </location>
</feature>